<dbReference type="InterPro" id="IPR001173">
    <property type="entry name" value="Glyco_trans_2-like"/>
</dbReference>
<dbReference type="GO" id="GO:0005886">
    <property type="term" value="C:plasma membrane"/>
    <property type="evidence" value="ECO:0007669"/>
    <property type="project" value="UniProtKB-SubCell"/>
</dbReference>
<dbReference type="OrthoDB" id="9810303at2"/>
<reference evidence="7 8" key="1">
    <citation type="submission" date="2016-10" db="EMBL/GenBank/DDBJ databases">
        <authorList>
            <person name="de Groot N.N."/>
        </authorList>
    </citation>
    <scope>NUCLEOTIDE SEQUENCE [LARGE SCALE GENOMIC DNA]</scope>
    <source>
        <strain evidence="7 8">DSM 21019</strain>
    </source>
</reference>
<keyword evidence="8" id="KW-1185">Reference proteome</keyword>
<evidence type="ECO:0000313" key="7">
    <source>
        <dbReference type="EMBL" id="SFR48338.1"/>
    </source>
</evidence>
<dbReference type="AlphaFoldDB" id="A0A1I6H1N5"/>
<name>A0A1I6H1N5_9FLAO</name>
<dbReference type="SUPFAM" id="SSF53448">
    <property type="entry name" value="Nucleotide-diphospho-sugar transferases"/>
    <property type="match status" value="1"/>
</dbReference>
<evidence type="ECO:0000259" key="6">
    <source>
        <dbReference type="Pfam" id="PF00535"/>
    </source>
</evidence>
<dbReference type="Gene3D" id="3.90.550.10">
    <property type="entry name" value="Spore Coat Polysaccharide Biosynthesis Protein SpsA, Chain A"/>
    <property type="match status" value="1"/>
</dbReference>
<evidence type="ECO:0000256" key="2">
    <source>
        <dbReference type="ARBA" id="ARBA00022475"/>
    </source>
</evidence>
<proteinExistence type="predicted"/>
<dbReference type="EMBL" id="FOYQ01000002">
    <property type="protein sequence ID" value="SFR48338.1"/>
    <property type="molecule type" value="Genomic_DNA"/>
</dbReference>
<gene>
    <name evidence="7" type="ORF">SAMN04490243_2075</name>
</gene>
<evidence type="ECO:0000256" key="1">
    <source>
        <dbReference type="ARBA" id="ARBA00004236"/>
    </source>
</evidence>
<dbReference type="RefSeq" id="WP_092982521.1">
    <property type="nucleotide sequence ID" value="NZ_FOYQ01000002.1"/>
</dbReference>
<dbReference type="NCBIfam" id="TIGR04283">
    <property type="entry name" value="glyco_like_mftF"/>
    <property type="match status" value="1"/>
</dbReference>
<evidence type="ECO:0000256" key="5">
    <source>
        <dbReference type="ARBA" id="ARBA00023136"/>
    </source>
</evidence>
<dbReference type="STRING" id="400055.SAMN04490243_2075"/>
<keyword evidence="5" id="KW-0472">Membrane</keyword>
<keyword evidence="4 7" id="KW-0808">Transferase</keyword>
<protein>
    <submittedName>
        <fullName evidence="7">Transferase 2, rSAM/selenodomain-associated</fullName>
    </submittedName>
</protein>
<comment type="subcellular location">
    <subcellularLocation>
        <location evidence="1">Cell membrane</location>
    </subcellularLocation>
</comment>
<dbReference type="Pfam" id="PF00535">
    <property type="entry name" value="Glycos_transf_2"/>
    <property type="match status" value="1"/>
</dbReference>
<keyword evidence="2" id="KW-1003">Cell membrane</keyword>
<dbReference type="InterPro" id="IPR026461">
    <property type="entry name" value="Trfase_2_rSAM/seldom_assoc"/>
</dbReference>
<feature type="domain" description="Glycosyltransferase 2-like" evidence="6">
    <location>
        <begin position="3"/>
        <end position="117"/>
    </location>
</feature>
<dbReference type="Proteomes" id="UP000199534">
    <property type="component" value="Unassembled WGS sequence"/>
</dbReference>
<dbReference type="CDD" id="cd02522">
    <property type="entry name" value="GT_2_like_a"/>
    <property type="match status" value="1"/>
</dbReference>
<accession>A0A1I6H1N5</accession>
<dbReference type="InterPro" id="IPR029044">
    <property type="entry name" value="Nucleotide-diphossugar_trans"/>
</dbReference>
<evidence type="ECO:0000256" key="4">
    <source>
        <dbReference type="ARBA" id="ARBA00022679"/>
    </source>
</evidence>
<organism evidence="7 8">
    <name type="scientific">Robiginitalea myxolifaciens</name>
    <dbReference type="NCBI Taxonomy" id="400055"/>
    <lineage>
        <taxon>Bacteria</taxon>
        <taxon>Pseudomonadati</taxon>
        <taxon>Bacteroidota</taxon>
        <taxon>Flavobacteriia</taxon>
        <taxon>Flavobacteriales</taxon>
        <taxon>Flavobacteriaceae</taxon>
        <taxon>Robiginitalea</taxon>
    </lineage>
</organism>
<evidence type="ECO:0000313" key="8">
    <source>
        <dbReference type="Proteomes" id="UP000199534"/>
    </source>
</evidence>
<sequence>MISIIIPVYNEVANLMKLLPSLSQLAKGHEVEIILSTGTCTQDYSGCRQVAPNLRILQGKRRGRAKQMNDGARDSNGEILVFLHADVLPPPGFFEAIQQCLAEGNDAGFFSYRFDSDSALLRINGRFTRKDGLFTGGGDQCLFIRSAVFERLGKFDEAQVIMEDFEFFRRMKKHEVPYTIVKKDLLVSARKYQSNSYLRINLTNLLLVILFKLGAGPQRLKAIHDRLLRMPYQSTTDSMIP</sequence>
<dbReference type="PANTHER" id="PTHR43646:SF2">
    <property type="entry name" value="GLYCOSYLTRANSFERASE 2-LIKE DOMAIN-CONTAINING PROTEIN"/>
    <property type="match status" value="1"/>
</dbReference>
<dbReference type="PANTHER" id="PTHR43646">
    <property type="entry name" value="GLYCOSYLTRANSFERASE"/>
    <property type="match status" value="1"/>
</dbReference>
<dbReference type="GO" id="GO:0016757">
    <property type="term" value="F:glycosyltransferase activity"/>
    <property type="evidence" value="ECO:0007669"/>
    <property type="project" value="UniProtKB-KW"/>
</dbReference>
<keyword evidence="3" id="KW-0328">Glycosyltransferase</keyword>
<evidence type="ECO:0000256" key="3">
    <source>
        <dbReference type="ARBA" id="ARBA00022676"/>
    </source>
</evidence>